<sequence>MNYDICLQIITNSNQAPDSKPEAWRSSSQVLDNMDSNLLSSTSSGADVKADFRKPLSDAANRKYRRRSPLSGSSSSDGSPNHEHNSSPIPSREHDRRRKDDERDLDRDSGRSQYRRSGDSYRHFDRQLFRSSQSYRRHDDYSRREKNADDNERDSHFSSRSGRESRGGTNSDYMRREREHSRPRDHLRDVEKHSVGKFDGSGHRSRDKDREISSLEYRRCKDKEPLSDSDRSGRRHSNSNTDYVKSEEWDRHKGDRDGRNEKRDHCMSLGDYRSDRSPTHGEYKGHQTDSPARRDSSGRRLKEASRIDTKELDGHKYQKEETKKYDDREANRQKERYNREAGEQLEDRTVFTSKDQESLANKSMLFGSDGGTDHGKDVVDERQSLSSKQVQESVGKVTSERTYVTDSDIDAAKVAAMKAAELGMQLLHIITVISGDLSIVKFPS</sequence>
<gene>
    <name evidence="2" type="ORF">ILEXP_LOCUS59200</name>
</gene>
<feature type="compositionally biased region" description="Basic and acidic residues" evidence="1">
    <location>
        <begin position="244"/>
        <end position="342"/>
    </location>
</feature>
<feature type="region of interest" description="Disordered" evidence="1">
    <location>
        <begin position="35"/>
        <end position="342"/>
    </location>
</feature>
<dbReference type="AlphaFoldDB" id="A0ABC8V561"/>
<feature type="compositionally biased region" description="Polar residues" evidence="1">
    <location>
        <begin position="35"/>
        <end position="45"/>
    </location>
</feature>
<reference evidence="2 3" key="1">
    <citation type="submission" date="2024-02" db="EMBL/GenBank/DDBJ databases">
        <authorList>
            <person name="Vignale AGUSTIN F."/>
            <person name="Sosa J E."/>
            <person name="Modenutti C."/>
        </authorList>
    </citation>
    <scope>NUCLEOTIDE SEQUENCE [LARGE SCALE GENOMIC DNA]</scope>
</reference>
<dbReference type="PANTHER" id="PTHR22426:SF2">
    <property type="entry name" value="ARGININE_SERINE-RICH COILED-COIL PROTEIN 2"/>
    <property type="match status" value="1"/>
</dbReference>
<evidence type="ECO:0000313" key="3">
    <source>
        <dbReference type="Proteomes" id="UP001642360"/>
    </source>
</evidence>
<feature type="compositionally biased region" description="Basic and acidic residues" evidence="1">
    <location>
        <begin position="136"/>
        <end position="166"/>
    </location>
</feature>
<dbReference type="EMBL" id="CAUOFW020010501">
    <property type="protein sequence ID" value="CAK9188518.1"/>
    <property type="molecule type" value="Genomic_DNA"/>
</dbReference>
<feature type="compositionally biased region" description="Basic and acidic residues" evidence="1">
    <location>
        <begin position="173"/>
        <end position="232"/>
    </location>
</feature>
<dbReference type="PANTHER" id="PTHR22426">
    <property type="entry name" value="ARGININE_SERINE-RICH COILED-COIL PROTEIN 2"/>
    <property type="match status" value="1"/>
</dbReference>
<evidence type="ECO:0000256" key="1">
    <source>
        <dbReference type="SAM" id="MobiDB-lite"/>
    </source>
</evidence>
<keyword evidence="3" id="KW-1185">Reference proteome</keyword>
<feature type="compositionally biased region" description="Basic and acidic residues" evidence="1">
    <location>
        <begin position="80"/>
        <end position="128"/>
    </location>
</feature>
<evidence type="ECO:0000313" key="2">
    <source>
        <dbReference type="EMBL" id="CAK9188518.1"/>
    </source>
</evidence>
<organism evidence="2 3">
    <name type="scientific">Ilex paraguariensis</name>
    <name type="common">yerba mate</name>
    <dbReference type="NCBI Taxonomy" id="185542"/>
    <lineage>
        <taxon>Eukaryota</taxon>
        <taxon>Viridiplantae</taxon>
        <taxon>Streptophyta</taxon>
        <taxon>Embryophyta</taxon>
        <taxon>Tracheophyta</taxon>
        <taxon>Spermatophyta</taxon>
        <taxon>Magnoliopsida</taxon>
        <taxon>eudicotyledons</taxon>
        <taxon>Gunneridae</taxon>
        <taxon>Pentapetalae</taxon>
        <taxon>asterids</taxon>
        <taxon>campanulids</taxon>
        <taxon>Aquifoliales</taxon>
        <taxon>Aquifoliaceae</taxon>
        <taxon>Ilex</taxon>
    </lineage>
</organism>
<dbReference type="Proteomes" id="UP001642360">
    <property type="component" value="Unassembled WGS sequence"/>
</dbReference>
<name>A0ABC8V561_9AQUA</name>
<feature type="compositionally biased region" description="Low complexity" evidence="1">
    <location>
        <begin position="69"/>
        <end position="79"/>
    </location>
</feature>
<protein>
    <submittedName>
        <fullName evidence="2">Uncharacterized protein</fullName>
    </submittedName>
</protein>
<accession>A0ABC8V561</accession>
<proteinExistence type="predicted"/>
<comment type="caution">
    <text evidence="2">The sequence shown here is derived from an EMBL/GenBank/DDBJ whole genome shotgun (WGS) entry which is preliminary data.</text>
</comment>